<evidence type="ECO:0000256" key="4">
    <source>
        <dbReference type="ARBA" id="ARBA00022737"/>
    </source>
</evidence>
<keyword evidence="4" id="KW-0677">Repeat</keyword>
<keyword evidence="9" id="KW-0539">Nucleus</keyword>
<feature type="compositionally biased region" description="Basic and acidic residues" evidence="11">
    <location>
        <begin position="12"/>
        <end position="21"/>
    </location>
</feature>
<dbReference type="InterPro" id="IPR036236">
    <property type="entry name" value="Znf_C2H2_sf"/>
</dbReference>
<gene>
    <name evidence="13" type="ORF">SKAU_G00186260</name>
</gene>
<evidence type="ECO:0000313" key="13">
    <source>
        <dbReference type="EMBL" id="KAJ8355832.1"/>
    </source>
</evidence>
<dbReference type="AlphaFoldDB" id="A0A9Q1FCT5"/>
<dbReference type="InterPro" id="IPR051969">
    <property type="entry name" value="Zinc-finger_DNA-bd_regulators"/>
</dbReference>
<feature type="compositionally biased region" description="Polar residues" evidence="11">
    <location>
        <begin position="162"/>
        <end position="174"/>
    </location>
</feature>
<dbReference type="PANTHER" id="PTHR45944:SF1">
    <property type="entry name" value="TRANSCRIPTION FACTOR HIVEP2"/>
    <property type="match status" value="1"/>
</dbReference>
<feature type="domain" description="C2H2-type" evidence="12">
    <location>
        <begin position="193"/>
        <end position="220"/>
    </location>
</feature>
<proteinExistence type="predicted"/>
<evidence type="ECO:0000256" key="3">
    <source>
        <dbReference type="ARBA" id="ARBA00022723"/>
    </source>
</evidence>
<keyword evidence="14" id="KW-1185">Reference proteome</keyword>
<dbReference type="FunFam" id="3.30.160.60:FF:000033">
    <property type="entry name" value="Immunodeficiency virus type I enhancer binding protein 1"/>
    <property type="match status" value="1"/>
</dbReference>
<keyword evidence="7" id="KW-0805">Transcription regulation</keyword>
<feature type="region of interest" description="Disordered" evidence="11">
    <location>
        <begin position="1"/>
        <end position="68"/>
    </location>
</feature>
<evidence type="ECO:0000256" key="9">
    <source>
        <dbReference type="ARBA" id="ARBA00023242"/>
    </source>
</evidence>
<evidence type="ECO:0000256" key="7">
    <source>
        <dbReference type="ARBA" id="ARBA00023015"/>
    </source>
</evidence>
<dbReference type="OrthoDB" id="10042249at2759"/>
<dbReference type="Gene3D" id="3.30.160.60">
    <property type="entry name" value="Classic Zinc Finger"/>
    <property type="match status" value="2"/>
</dbReference>
<keyword evidence="5 10" id="KW-0863">Zinc-finger</keyword>
<evidence type="ECO:0000259" key="12">
    <source>
        <dbReference type="PROSITE" id="PS50157"/>
    </source>
</evidence>
<evidence type="ECO:0000256" key="1">
    <source>
        <dbReference type="ARBA" id="ARBA00004123"/>
    </source>
</evidence>
<feature type="region of interest" description="Disordered" evidence="11">
    <location>
        <begin position="262"/>
        <end position="322"/>
    </location>
</feature>
<feature type="compositionally biased region" description="Acidic residues" evidence="11">
    <location>
        <begin position="281"/>
        <end position="290"/>
    </location>
</feature>
<evidence type="ECO:0000256" key="5">
    <source>
        <dbReference type="ARBA" id="ARBA00022771"/>
    </source>
</evidence>
<feature type="domain" description="C2H2-type" evidence="12">
    <location>
        <begin position="221"/>
        <end position="244"/>
    </location>
</feature>
<feature type="region of interest" description="Disordered" evidence="11">
    <location>
        <begin position="140"/>
        <end position="187"/>
    </location>
</feature>
<evidence type="ECO:0000313" key="14">
    <source>
        <dbReference type="Proteomes" id="UP001152622"/>
    </source>
</evidence>
<protein>
    <recommendedName>
        <fullName evidence="12">C2H2-type domain-containing protein</fullName>
    </recommendedName>
</protein>
<dbReference type="GO" id="GO:0000978">
    <property type="term" value="F:RNA polymerase II cis-regulatory region sequence-specific DNA binding"/>
    <property type="evidence" value="ECO:0007669"/>
    <property type="project" value="TreeGrafter"/>
</dbReference>
<dbReference type="Proteomes" id="UP001152622">
    <property type="component" value="Chromosome 6"/>
</dbReference>
<feature type="non-terminal residue" evidence="13">
    <location>
        <position position="322"/>
    </location>
</feature>
<organism evidence="13 14">
    <name type="scientific">Synaphobranchus kaupii</name>
    <name type="common">Kaup's arrowtooth eel</name>
    <dbReference type="NCBI Taxonomy" id="118154"/>
    <lineage>
        <taxon>Eukaryota</taxon>
        <taxon>Metazoa</taxon>
        <taxon>Chordata</taxon>
        <taxon>Craniata</taxon>
        <taxon>Vertebrata</taxon>
        <taxon>Euteleostomi</taxon>
        <taxon>Actinopterygii</taxon>
        <taxon>Neopterygii</taxon>
        <taxon>Teleostei</taxon>
        <taxon>Anguilliformes</taxon>
        <taxon>Synaphobranchidae</taxon>
        <taxon>Synaphobranchus</taxon>
    </lineage>
</organism>
<dbReference type="GO" id="GO:0000981">
    <property type="term" value="F:DNA-binding transcription factor activity, RNA polymerase II-specific"/>
    <property type="evidence" value="ECO:0007669"/>
    <property type="project" value="TreeGrafter"/>
</dbReference>
<dbReference type="InterPro" id="IPR013087">
    <property type="entry name" value="Znf_C2H2_type"/>
</dbReference>
<keyword evidence="2" id="KW-0597">Phosphoprotein</keyword>
<accession>A0A9Q1FCT5</accession>
<dbReference type="SMART" id="SM00355">
    <property type="entry name" value="ZnF_C2H2"/>
    <property type="match status" value="2"/>
</dbReference>
<dbReference type="GO" id="GO:0005634">
    <property type="term" value="C:nucleus"/>
    <property type="evidence" value="ECO:0007669"/>
    <property type="project" value="UniProtKB-SubCell"/>
</dbReference>
<evidence type="ECO:0000256" key="11">
    <source>
        <dbReference type="SAM" id="MobiDB-lite"/>
    </source>
</evidence>
<evidence type="ECO:0000256" key="10">
    <source>
        <dbReference type="PROSITE-ProRule" id="PRU00042"/>
    </source>
</evidence>
<name>A0A9Q1FCT5_SYNKA</name>
<comment type="subcellular location">
    <subcellularLocation>
        <location evidence="1">Nucleus</location>
    </subcellularLocation>
</comment>
<keyword evidence="6" id="KW-0862">Zinc</keyword>
<dbReference type="GO" id="GO:0008270">
    <property type="term" value="F:zinc ion binding"/>
    <property type="evidence" value="ECO:0007669"/>
    <property type="project" value="UniProtKB-KW"/>
</dbReference>
<keyword evidence="8" id="KW-0804">Transcription</keyword>
<dbReference type="PROSITE" id="PS00028">
    <property type="entry name" value="ZINC_FINGER_C2H2_1"/>
    <property type="match status" value="1"/>
</dbReference>
<evidence type="ECO:0000256" key="8">
    <source>
        <dbReference type="ARBA" id="ARBA00023163"/>
    </source>
</evidence>
<comment type="caution">
    <text evidence="13">The sequence shown here is derived from an EMBL/GenBank/DDBJ whole genome shotgun (WGS) entry which is preliminary data.</text>
</comment>
<feature type="compositionally biased region" description="Basic and acidic residues" evidence="11">
    <location>
        <begin position="308"/>
        <end position="322"/>
    </location>
</feature>
<dbReference type="Pfam" id="PF00096">
    <property type="entry name" value="zf-C2H2"/>
    <property type="match status" value="2"/>
</dbReference>
<reference evidence="13" key="1">
    <citation type="journal article" date="2023" name="Science">
        <title>Genome structures resolve the early diversification of teleost fishes.</title>
        <authorList>
            <person name="Parey E."/>
            <person name="Louis A."/>
            <person name="Montfort J."/>
            <person name="Bouchez O."/>
            <person name="Roques C."/>
            <person name="Iampietro C."/>
            <person name="Lluch J."/>
            <person name="Castinel A."/>
            <person name="Donnadieu C."/>
            <person name="Desvignes T."/>
            <person name="Floi Bucao C."/>
            <person name="Jouanno E."/>
            <person name="Wen M."/>
            <person name="Mejri S."/>
            <person name="Dirks R."/>
            <person name="Jansen H."/>
            <person name="Henkel C."/>
            <person name="Chen W.J."/>
            <person name="Zahm M."/>
            <person name="Cabau C."/>
            <person name="Klopp C."/>
            <person name="Thompson A.W."/>
            <person name="Robinson-Rechavi M."/>
            <person name="Braasch I."/>
            <person name="Lecointre G."/>
            <person name="Bobe J."/>
            <person name="Postlethwait J.H."/>
            <person name="Berthelot C."/>
            <person name="Roest Crollius H."/>
            <person name="Guiguen Y."/>
        </authorList>
    </citation>
    <scope>NUCLEOTIDE SEQUENCE</scope>
    <source>
        <strain evidence="13">WJC10195</strain>
    </source>
</reference>
<sequence>MEPLDAAAGQKCTKEPREKAPLQRKWVSEPTAGTKRSTFADPAGKRHSHREGLQSGASGGGLTGSVQKYSSGKLLPSAIGQSSQENQYLQLFPSTYSYQLPPSFPQQPIQERFPPGAKPQPGLEAHAWPFASQLPSFTTDEVFPAHPRGHGGDFPRRKSPSLPASFSQYSQSGIEQPEDVQKKEQKPKKPGKYICHYCGRACAKPSVLKKHIRSHTGERPYPCVPCGFSFKTKSNLYKHRKSHAHAIKAGLVPFSELAATRPDMDQASSVGEAEVHSDGEQSTDTDEESAEASMFMEKSSPIPQISFEAEKSTMEKGGEPAY</sequence>
<dbReference type="FunFam" id="3.30.160.60:FF:000594">
    <property type="entry name" value="Transcription factor HIVEP2"/>
    <property type="match status" value="1"/>
</dbReference>
<feature type="region of interest" description="Disordered" evidence="11">
    <location>
        <begin position="99"/>
        <end position="127"/>
    </location>
</feature>
<dbReference type="EMBL" id="JAINUF010000006">
    <property type="protein sequence ID" value="KAJ8355832.1"/>
    <property type="molecule type" value="Genomic_DNA"/>
</dbReference>
<dbReference type="PANTHER" id="PTHR45944">
    <property type="entry name" value="SCHNURRI, ISOFORM F"/>
    <property type="match status" value="1"/>
</dbReference>
<evidence type="ECO:0000256" key="2">
    <source>
        <dbReference type="ARBA" id="ARBA00022553"/>
    </source>
</evidence>
<dbReference type="SUPFAM" id="SSF57667">
    <property type="entry name" value="beta-beta-alpha zinc fingers"/>
    <property type="match status" value="1"/>
</dbReference>
<evidence type="ECO:0000256" key="6">
    <source>
        <dbReference type="ARBA" id="ARBA00022833"/>
    </source>
</evidence>
<dbReference type="PROSITE" id="PS50157">
    <property type="entry name" value="ZINC_FINGER_C2H2_2"/>
    <property type="match status" value="2"/>
</dbReference>
<keyword evidence="3" id="KW-0479">Metal-binding</keyword>